<evidence type="ECO:0000313" key="9">
    <source>
        <dbReference type="EMBL" id="BAH46121.1"/>
    </source>
</evidence>
<feature type="transmembrane region" description="Helical" evidence="7">
    <location>
        <begin position="272"/>
        <end position="294"/>
    </location>
</feature>
<keyword evidence="4 7" id="KW-0812">Transmembrane</keyword>
<dbReference type="PANTHER" id="PTHR43386:SF1">
    <property type="entry name" value="D,D-DIPEPTIDE TRANSPORT SYSTEM PERMEASE PROTEIN DDPC-RELATED"/>
    <property type="match status" value="1"/>
</dbReference>
<dbReference type="Pfam" id="PF12911">
    <property type="entry name" value="OppC_N"/>
    <property type="match status" value="1"/>
</dbReference>
<feature type="transmembrane region" description="Helical" evidence="7">
    <location>
        <begin position="226"/>
        <end position="252"/>
    </location>
</feature>
<dbReference type="InterPro" id="IPR000515">
    <property type="entry name" value="MetI-like"/>
</dbReference>
<dbReference type="GO" id="GO:0055085">
    <property type="term" value="P:transmembrane transport"/>
    <property type="evidence" value="ECO:0007669"/>
    <property type="project" value="InterPro"/>
</dbReference>
<evidence type="ECO:0000256" key="6">
    <source>
        <dbReference type="ARBA" id="ARBA00023136"/>
    </source>
</evidence>
<dbReference type="STRING" id="358681.BBR47_51440"/>
<comment type="subcellular location">
    <subcellularLocation>
        <location evidence="1 7">Cell membrane</location>
        <topology evidence="1 7">Multi-pass membrane protein</topology>
    </subcellularLocation>
</comment>
<evidence type="ECO:0000256" key="7">
    <source>
        <dbReference type="RuleBase" id="RU363032"/>
    </source>
</evidence>
<dbReference type="AlphaFoldDB" id="C0Z5L5"/>
<organism evidence="9 10">
    <name type="scientific">Brevibacillus brevis (strain 47 / JCM 6285 / NBRC 100599)</name>
    <dbReference type="NCBI Taxonomy" id="358681"/>
    <lineage>
        <taxon>Bacteria</taxon>
        <taxon>Bacillati</taxon>
        <taxon>Bacillota</taxon>
        <taxon>Bacilli</taxon>
        <taxon>Bacillales</taxon>
        <taxon>Paenibacillaceae</taxon>
        <taxon>Brevibacillus</taxon>
    </lineage>
</organism>
<dbReference type="Proteomes" id="UP000001877">
    <property type="component" value="Chromosome"/>
</dbReference>
<gene>
    <name evidence="9" type="ordered locus">BBR47_51440</name>
</gene>
<evidence type="ECO:0000313" key="10">
    <source>
        <dbReference type="Proteomes" id="UP000001877"/>
    </source>
</evidence>
<dbReference type="EMBL" id="AP008955">
    <property type="protein sequence ID" value="BAH46121.1"/>
    <property type="molecule type" value="Genomic_DNA"/>
</dbReference>
<keyword evidence="10" id="KW-1185">Reference proteome</keyword>
<dbReference type="InterPro" id="IPR035906">
    <property type="entry name" value="MetI-like_sf"/>
</dbReference>
<feature type="transmembrane region" description="Helical" evidence="7">
    <location>
        <begin position="147"/>
        <end position="165"/>
    </location>
</feature>
<dbReference type="InterPro" id="IPR050366">
    <property type="entry name" value="BP-dependent_transpt_permease"/>
</dbReference>
<accession>C0Z5L5</accession>
<dbReference type="InterPro" id="IPR025966">
    <property type="entry name" value="OppC_N"/>
</dbReference>
<dbReference type="KEGG" id="bbe:BBR47_51440"/>
<evidence type="ECO:0000259" key="8">
    <source>
        <dbReference type="PROSITE" id="PS50928"/>
    </source>
</evidence>
<reference evidence="9 10" key="1">
    <citation type="submission" date="2005-03" db="EMBL/GenBank/DDBJ databases">
        <title>Brevibacillus brevis strain 47, complete genome.</title>
        <authorList>
            <person name="Hosoyama A."/>
            <person name="Yamada R."/>
            <person name="Hongo Y."/>
            <person name="Terui Y."/>
            <person name="Ankai A."/>
            <person name="Masuyama W."/>
            <person name="Sekiguchi M."/>
            <person name="Takeda T."/>
            <person name="Asano K."/>
            <person name="Ohji S."/>
            <person name="Ichikawa N."/>
            <person name="Narita S."/>
            <person name="Aoki N."/>
            <person name="Miura H."/>
            <person name="Matsushita S."/>
            <person name="Sekigawa T."/>
            <person name="Yamagata H."/>
            <person name="Yoshikawa H."/>
            <person name="Udaka S."/>
            <person name="Tanikawa S."/>
            <person name="Fujita N."/>
        </authorList>
    </citation>
    <scope>NUCLEOTIDE SEQUENCE [LARGE SCALE GENOMIC DNA]</scope>
    <source>
        <strain evidence="10">47 / JCM 6285 / NBRC 100599</strain>
    </source>
</reference>
<evidence type="ECO:0000256" key="5">
    <source>
        <dbReference type="ARBA" id="ARBA00022989"/>
    </source>
</evidence>
<evidence type="ECO:0000256" key="1">
    <source>
        <dbReference type="ARBA" id="ARBA00004651"/>
    </source>
</evidence>
<dbReference type="CDD" id="cd06261">
    <property type="entry name" value="TM_PBP2"/>
    <property type="match status" value="1"/>
</dbReference>
<comment type="similarity">
    <text evidence="7">Belongs to the binding-protein-dependent transport system permease family.</text>
</comment>
<name>C0Z5L5_BREBN</name>
<dbReference type="Pfam" id="PF00528">
    <property type="entry name" value="BPD_transp_1"/>
    <property type="match status" value="1"/>
</dbReference>
<keyword evidence="3" id="KW-1003">Cell membrane</keyword>
<sequence length="305" mass="33641">MMSCTRFSILALITPRRRGYSMFWSRQWSMPRFELFEKIMQQKKAKYSFLMMLCIVLLGIIGPWIAPHDPTKTYYEAFMQGPSKDFWLGTDAIGRDIFSRMLYGTRVTMTVAVLASVMTFVAGTLIGVTCAYLGGIVDNVIMRIMDIMLALPGIVLALAIVAVLGPSQENAMIAIGISSIPAFSILIRGAALSIKQSGYVEASRSIGSSNWWIITRQFIPNISNVLIVYTTMFIGSAILGTSALGFIGLGAQPPTPEWGTMLNEGKNYLREAWWLATFPGLAITAVVFTVYLLGDALRDIFDPKA</sequence>
<dbReference type="HOGENOM" id="CLU_028518_1_1_9"/>
<dbReference type="PROSITE" id="PS50928">
    <property type="entry name" value="ABC_TM1"/>
    <property type="match status" value="1"/>
</dbReference>
<protein>
    <submittedName>
        <fullName evidence="9">Probable ABC transporter permease protein</fullName>
    </submittedName>
</protein>
<feature type="transmembrane region" description="Helical" evidence="7">
    <location>
        <begin position="171"/>
        <end position="194"/>
    </location>
</feature>
<evidence type="ECO:0000256" key="4">
    <source>
        <dbReference type="ARBA" id="ARBA00022692"/>
    </source>
</evidence>
<proteinExistence type="inferred from homology"/>
<feature type="transmembrane region" description="Helical" evidence="7">
    <location>
        <begin position="111"/>
        <end position="135"/>
    </location>
</feature>
<feature type="domain" description="ABC transmembrane type-1" evidence="8">
    <location>
        <begin position="105"/>
        <end position="294"/>
    </location>
</feature>
<evidence type="ECO:0000256" key="2">
    <source>
        <dbReference type="ARBA" id="ARBA00022448"/>
    </source>
</evidence>
<keyword evidence="5 7" id="KW-1133">Transmembrane helix</keyword>
<dbReference type="SUPFAM" id="SSF161098">
    <property type="entry name" value="MetI-like"/>
    <property type="match status" value="1"/>
</dbReference>
<evidence type="ECO:0000256" key="3">
    <source>
        <dbReference type="ARBA" id="ARBA00022475"/>
    </source>
</evidence>
<dbReference type="Gene3D" id="1.10.3720.10">
    <property type="entry name" value="MetI-like"/>
    <property type="match status" value="1"/>
</dbReference>
<dbReference type="eggNOG" id="COG1173">
    <property type="taxonomic scope" value="Bacteria"/>
</dbReference>
<dbReference type="PANTHER" id="PTHR43386">
    <property type="entry name" value="OLIGOPEPTIDE TRANSPORT SYSTEM PERMEASE PROTEIN APPC"/>
    <property type="match status" value="1"/>
</dbReference>
<dbReference type="GO" id="GO:0005886">
    <property type="term" value="C:plasma membrane"/>
    <property type="evidence" value="ECO:0007669"/>
    <property type="project" value="UniProtKB-SubCell"/>
</dbReference>
<keyword evidence="2 7" id="KW-0813">Transport</keyword>
<keyword evidence="6 7" id="KW-0472">Membrane</keyword>
<feature type="transmembrane region" description="Helical" evidence="7">
    <location>
        <begin position="47"/>
        <end position="66"/>
    </location>
</feature>